<dbReference type="EMBL" id="JASSZA010000021">
    <property type="protein sequence ID" value="KAK2085656.1"/>
    <property type="molecule type" value="Genomic_DNA"/>
</dbReference>
<gene>
    <name evidence="2" type="ORF">P7K49_036956</name>
</gene>
<accession>A0ABQ9TLV7</accession>
<evidence type="ECO:0000256" key="1">
    <source>
        <dbReference type="SAM" id="MobiDB-lite"/>
    </source>
</evidence>
<protein>
    <submittedName>
        <fullName evidence="2">Uncharacterized protein</fullName>
    </submittedName>
</protein>
<organism evidence="2 3">
    <name type="scientific">Saguinus oedipus</name>
    <name type="common">Cotton-top tamarin</name>
    <name type="synonym">Oedipomidas oedipus</name>
    <dbReference type="NCBI Taxonomy" id="9490"/>
    <lineage>
        <taxon>Eukaryota</taxon>
        <taxon>Metazoa</taxon>
        <taxon>Chordata</taxon>
        <taxon>Craniata</taxon>
        <taxon>Vertebrata</taxon>
        <taxon>Euteleostomi</taxon>
        <taxon>Mammalia</taxon>
        <taxon>Eutheria</taxon>
        <taxon>Euarchontoglires</taxon>
        <taxon>Primates</taxon>
        <taxon>Haplorrhini</taxon>
        <taxon>Platyrrhini</taxon>
        <taxon>Cebidae</taxon>
        <taxon>Callitrichinae</taxon>
        <taxon>Saguinus</taxon>
    </lineage>
</organism>
<proteinExistence type="predicted"/>
<comment type="caution">
    <text evidence="2">The sequence shown here is derived from an EMBL/GenBank/DDBJ whole genome shotgun (WGS) entry which is preliminary data.</text>
</comment>
<feature type="region of interest" description="Disordered" evidence="1">
    <location>
        <begin position="67"/>
        <end position="103"/>
    </location>
</feature>
<evidence type="ECO:0000313" key="3">
    <source>
        <dbReference type="Proteomes" id="UP001266305"/>
    </source>
</evidence>
<keyword evidence="3" id="KW-1185">Reference proteome</keyword>
<name>A0ABQ9TLV7_SAGOE</name>
<dbReference type="Proteomes" id="UP001266305">
    <property type="component" value="Unassembled WGS sequence"/>
</dbReference>
<evidence type="ECO:0000313" key="2">
    <source>
        <dbReference type="EMBL" id="KAK2085656.1"/>
    </source>
</evidence>
<sequence length="103" mass="11121">MQITTLEVTEQPHSLQLWQREVSLGEGGVAAHLSVYAALRTAATPAWESPHFLHAYCAQGIQAEPQGEWAPTQPMLPTHPLSAGHRSFPSGALSLHTQGSDRS</sequence>
<reference evidence="2 3" key="1">
    <citation type="submission" date="2023-05" db="EMBL/GenBank/DDBJ databases">
        <title>B98-5 Cell Line De Novo Hybrid Assembly: An Optical Mapping Approach.</title>
        <authorList>
            <person name="Kananen K."/>
            <person name="Auerbach J.A."/>
            <person name="Kautto E."/>
            <person name="Blachly J.S."/>
        </authorList>
    </citation>
    <scope>NUCLEOTIDE SEQUENCE [LARGE SCALE GENOMIC DNA]</scope>
    <source>
        <strain evidence="2">B95-8</strain>
        <tissue evidence="2">Cell line</tissue>
    </source>
</reference>